<evidence type="ECO:0008006" key="8">
    <source>
        <dbReference type="Google" id="ProtNLM"/>
    </source>
</evidence>
<accession>A0ABR7ESY8</accession>
<comment type="subcellular location">
    <subcellularLocation>
        <location evidence="1">Membrane</location>
        <topology evidence="1">Multi-pass membrane protein</topology>
    </subcellularLocation>
</comment>
<feature type="transmembrane region" description="Helical" evidence="5">
    <location>
        <begin position="59"/>
        <end position="85"/>
    </location>
</feature>
<evidence type="ECO:0000256" key="5">
    <source>
        <dbReference type="SAM" id="Phobius"/>
    </source>
</evidence>
<reference evidence="6 7" key="1">
    <citation type="submission" date="2020-08" db="EMBL/GenBank/DDBJ databases">
        <title>Genome public.</title>
        <authorList>
            <person name="Liu C."/>
            <person name="Sun Q."/>
        </authorList>
    </citation>
    <scope>NUCLEOTIDE SEQUENCE [LARGE SCALE GENOMIC DNA]</scope>
    <source>
        <strain evidence="6 7">NSJ-36</strain>
    </source>
</reference>
<dbReference type="RefSeq" id="WP_118288025.1">
    <property type="nucleotide sequence ID" value="NZ_JACOOY010000004.1"/>
</dbReference>
<dbReference type="Gene3D" id="1.20.120.350">
    <property type="entry name" value="Voltage-gated potassium channels. Chain C"/>
    <property type="match status" value="1"/>
</dbReference>
<feature type="transmembrane region" description="Helical" evidence="5">
    <location>
        <begin position="21"/>
        <end position="39"/>
    </location>
</feature>
<protein>
    <recommendedName>
        <fullName evidence="8">Transporter</fullName>
    </recommendedName>
</protein>
<gene>
    <name evidence="6" type="ORF">H8S07_04085</name>
</gene>
<evidence type="ECO:0000313" key="6">
    <source>
        <dbReference type="EMBL" id="MBC5664466.1"/>
    </source>
</evidence>
<keyword evidence="7" id="KW-1185">Reference proteome</keyword>
<keyword evidence="4 5" id="KW-0472">Membrane</keyword>
<organism evidence="6 7">
    <name type="scientific">Dorea hominis</name>
    <dbReference type="NCBI Taxonomy" id="2763040"/>
    <lineage>
        <taxon>Bacteria</taxon>
        <taxon>Bacillati</taxon>
        <taxon>Bacillota</taxon>
        <taxon>Clostridia</taxon>
        <taxon>Lachnospirales</taxon>
        <taxon>Lachnospiraceae</taxon>
        <taxon>Dorea</taxon>
    </lineage>
</organism>
<proteinExistence type="predicted"/>
<evidence type="ECO:0000256" key="3">
    <source>
        <dbReference type="ARBA" id="ARBA00022989"/>
    </source>
</evidence>
<evidence type="ECO:0000313" key="7">
    <source>
        <dbReference type="Proteomes" id="UP000647235"/>
    </source>
</evidence>
<keyword evidence="2 5" id="KW-0812">Transmembrane</keyword>
<evidence type="ECO:0000256" key="4">
    <source>
        <dbReference type="ARBA" id="ARBA00023136"/>
    </source>
</evidence>
<sequence>MKKKIFNIIQIGDKSNRISRAFDFFITIVIISNILVTFLETFEQLSFLSGFFCGMEYVTIFIFCIAYLGVGVVAIPTGIISAGFVEQYQHKSNISDFLVLRDHLSVLPQKNMILKLNDIIVIRTQEEDSKQIIRNL</sequence>
<dbReference type="Proteomes" id="UP000647235">
    <property type="component" value="Unassembled WGS sequence"/>
</dbReference>
<comment type="caution">
    <text evidence="6">The sequence shown here is derived from an EMBL/GenBank/DDBJ whole genome shotgun (WGS) entry which is preliminary data.</text>
</comment>
<evidence type="ECO:0000256" key="2">
    <source>
        <dbReference type="ARBA" id="ARBA00022692"/>
    </source>
</evidence>
<dbReference type="EMBL" id="JACOOY010000004">
    <property type="protein sequence ID" value="MBC5664466.1"/>
    <property type="molecule type" value="Genomic_DNA"/>
</dbReference>
<dbReference type="InterPro" id="IPR027359">
    <property type="entry name" value="Volt_channel_dom_sf"/>
</dbReference>
<keyword evidence="3 5" id="KW-1133">Transmembrane helix</keyword>
<name>A0ABR7ESY8_9FIRM</name>
<evidence type="ECO:0000256" key="1">
    <source>
        <dbReference type="ARBA" id="ARBA00004141"/>
    </source>
</evidence>